<proteinExistence type="predicted"/>
<keyword evidence="2" id="KW-1185">Reference proteome</keyword>
<dbReference type="eggNOG" id="ENOG502ZVQX">
    <property type="taxonomic scope" value="Bacteria"/>
</dbReference>
<organism evidence="1 2">
    <name type="scientific">Spirosoma linguale (strain ATCC 33905 / DSM 74 / LMG 10896 / Claus 1)</name>
    <dbReference type="NCBI Taxonomy" id="504472"/>
    <lineage>
        <taxon>Bacteria</taxon>
        <taxon>Pseudomonadati</taxon>
        <taxon>Bacteroidota</taxon>
        <taxon>Cytophagia</taxon>
        <taxon>Cytophagales</taxon>
        <taxon>Cytophagaceae</taxon>
        <taxon>Spirosoma</taxon>
    </lineage>
</organism>
<reference evidence="1 2" key="1">
    <citation type="journal article" date="2010" name="Stand. Genomic Sci.">
        <title>Complete genome sequence of Spirosoma linguale type strain (1).</title>
        <authorList>
            <person name="Lail K."/>
            <person name="Sikorski J."/>
            <person name="Saunders E."/>
            <person name="Lapidus A."/>
            <person name="Glavina Del Rio T."/>
            <person name="Copeland A."/>
            <person name="Tice H."/>
            <person name="Cheng J.-F."/>
            <person name="Lucas S."/>
            <person name="Nolan M."/>
            <person name="Bruce D."/>
            <person name="Goodwin L."/>
            <person name="Pitluck S."/>
            <person name="Ivanova N."/>
            <person name="Mavromatis K."/>
            <person name="Ovchinnikova G."/>
            <person name="Pati A."/>
            <person name="Chen A."/>
            <person name="Palaniappan K."/>
            <person name="Land M."/>
            <person name="Hauser L."/>
            <person name="Chang Y.-J."/>
            <person name="Jeffries C.D."/>
            <person name="Chain P."/>
            <person name="Brettin T."/>
            <person name="Detter J.C."/>
            <person name="Schuetze A."/>
            <person name="Rohde M."/>
            <person name="Tindall B.J."/>
            <person name="Goeker M."/>
            <person name="Bristow J."/>
            <person name="Eisen J.A."/>
            <person name="Markowitz V."/>
            <person name="Hugenholtz P."/>
            <person name="Kyrpides N.C."/>
            <person name="Klenk H.-P."/>
            <person name="Chen F."/>
        </authorList>
    </citation>
    <scope>NUCLEOTIDE SEQUENCE [LARGE SCALE GENOMIC DNA]</scope>
    <source>
        <strain evidence="2">ATCC 33905 / DSM 74 / LMG 10896 / Claus 1</strain>
    </source>
</reference>
<dbReference type="EMBL" id="CP001769">
    <property type="protein sequence ID" value="ADB37698.1"/>
    <property type="molecule type" value="Genomic_DNA"/>
</dbReference>
<evidence type="ECO:0000313" key="2">
    <source>
        <dbReference type="Proteomes" id="UP000002028"/>
    </source>
</evidence>
<name>D2QPW5_SPILD</name>
<dbReference type="KEGG" id="sli:Slin_1651"/>
<dbReference type="STRING" id="504472.Slin_1651"/>
<evidence type="ECO:0008006" key="3">
    <source>
        <dbReference type="Google" id="ProtNLM"/>
    </source>
</evidence>
<sequence length="230" mass="26562">MSSRLYILLLVLLIATGGCRRGTDAPGIPEYDFMPLEAGRYRIYDVQETQYARNTLPLQHSYRLKETVGPAYTDVSGHRAYRLLRYRQTSNSLSWQPDSIWSVRLVNNEVIRTENGRDFVSLLYPVSNGLRWNGNRYNLWQSEEYEARNVGQPFSVSGKEFGETVTVIASNDSTLIGQTKRVDIYAHQIGMIYKERTYLQFCTDTPACLGKNQIEYGIRQIYRIQTYGKE</sequence>
<dbReference type="PROSITE" id="PS51257">
    <property type="entry name" value="PROKAR_LIPOPROTEIN"/>
    <property type="match status" value="1"/>
</dbReference>
<gene>
    <name evidence="1" type="ordered locus">Slin_1651</name>
</gene>
<dbReference type="HOGENOM" id="CLU_101314_0_0_10"/>
<evidence type="ECO:0000313" key="1">
    <source>
        <dbReference type="EMBL" id="ADB37698.1"/>
    </source>
</evidence>
<dbReference type="AlphaFoldDB" id="D2QPW5"/>
<protein>
    <recommendedName>
        <fullName evidence="3">Lipoprotein</fullName>
    </recommendedName>
</protein>
<accession>D2QPW5</accession>
<dbReference type="RefSeq" id="WP_012926249.1">
    <property type="nucleotide sequence ID" value="NC_013730.1"/>
</dbReference>
<dbReference type="Proteomes" id="UP000002028">
    <property type="component" value="Chromosome"/>
</dbReference>